<sequence length="152" mass="16969">MRRVKAGWGCKKNAPLEGSHICKASPSAVGTKRKTTAVRSLADGRGLYHEGCQSGYACLAMRDDTFIYTGRRRIQWLDTGKNGITGTWKQCFLMALILPGSSVVTSWIPKVHRTLVVAHGSDNESKDMNQNIIPLQMYHVLRPSLRLSRYYG</sequence>
<name>A0A0C3BB38_SERVB</name>
<dbReference type="AlphaFoldDB" id="A0A0C3BB38"/>
<proteinExistence type="predicted"/>
<dbReference type="EMBL" id="KN824277">
    <property type="protein sequence ID" value="KIM34030.1"/>
    <property type="molecule type" value="Genomic_DNA"/>
</dbReference>
<evidence type="ECO:0000313" key="2">
    <source>
        <dbReference type="Proteomes" id="UP000054097"/>
    </source>
</evidence>
<organism evidence="1 2">
    <name type="scientific">Serendipita vermifera MAFF 305830</name>
    <dbReference type="NCBI Taxonomy" id="933852"/>
    <lineage>
        <taxon>Eukaryota</taxon>
        <taxon>Fungi</taxon>
        <taxon>Dikarya</taxon>
        <taxon>Basidiomycota</taxon>
        <taxon>Agaricomycotina</taxon>
        <taxon>Agaricomycetes</taxon>
        <taxon>Sebacinales</taxon>
        <taxon>Serendipitaceae</taxon>
        <taxon>Serendipita</taxon>
    </lineage>
</organism>
<dbReference type="Proteomes" id="UP000054097">
    <property type="component" value="Unassembled WGS sequence"/>
</dbReference>
<protein>
    <submittedName>
        <fullName evidence="1">Uncharacterized protein</fullName>
    </submittedName>
</protein>
<keyword evidence="2" id="KW-1185">Reference proteome</keyword>
<dbReference type="HOGENOM" id="CLU_1723447_0_0_1"/>
<accession>A0A0C3BB38</accession>
<reference evidence="1 2" key="1">
    <citation type="submission" date="2014-04" db="EMBL/GenBank/DDBJ databases">
        <authorList>
            <consortium name="DOE Joint Genome Institute"/>
            <person name="Kuo A."/>
            <person name="Zuccaro A."/>
            <person name="Kohler A."/>
            <person name="Nagy L.G."/>
            <person name="Floudas D."/>
            <person name="Copeland A."/>
            <person name="Barry K.W."/>
            <person name="Cichocki N."/>
            <person name="Veneault-Fourrey C."/>
            <person name="LaButti K."/>
            <person name="Lindquist E.A."/>
            <person name="Lipzen A."/>
            <person name="Lundell T."/>
            <person name="Morin E."/>
            <person name="Murat C."/>
            <person name="Sun H."/>
            <person name="Tunlid A."/>
            <person name="Henrissat B."/>
            <person name="Grigoriev I.V."/>
            <person name="Hibbett D.S."/>
            <person name="Martin F."/>
            <person name="Nordberg H.P."/>
            <person name="Cantor M.N."/>
            <person name="Hua S.X."/>
        </authorList>
    </citation>
    <scope>NUCLEOTIDE SEQUENCE [LARGE SCALE GENOMIC DNA]</scope>
    <source>
        <strain evidence="1 2">MAFF 305830</strain>
    </source>
</reference>
<gene>
    <name evidence="1" type="ORF">M408DRAFT_89675</name>
</gene>
<reference evidence="2" key="2">
    <citation type="submission" date="2015-01" db="EMBL/GenBank/DDBJ databases">
        <title>Evolutionary Origins and Diversification of the Mycorrhizal Mutualists.</title>
        <authorList>
            <consortium name="DOE Joint Genome Institute"/>
            <consortium name="Mycorrhizal Genomics Consortium"/>
            <person name="Kohler A."/>
            <person name="Kuo A."/>
            <person name="Nagy L.G."/>
            <person name="Floudas D."/>
            <person name="Copeland A."/>
            <person name="Barry K.W."/>
            <person name="Cichocki N."/>
            <person name="Veneault-Fourrey C."/>
            <person name="LaButti K."/>
            <person name="Lindquist E.A."/>
            <person name="Lipzen A."/>
            <person name="Lundell T."/>
            <person name="Morin E."/>
            <person name="Murat C."/>
            <person name="Riley R."/>
            <person name="Ohm R."/>
            <person name="Sun H."/>
            <person name="Tunlid A."/>
            <person name="Henrissat B."/>
            <person name="Grigoriev I.V."/>
            <person name="Hibbett D.S."/>
            <person name="Martin F."/>
        </authorList>
    </citation>
    <scope>NUCLEOTIDE SEQUENCE [LARGE SCALE GENOMIC DNA]</scope>
    <source>
        <strain evidence="2">MAFF 305830</strain>
    </source>
</reference>
<evidence type="ECO:0000313" key="1">
    <source>
        <dbReference type="EMBL" id="KIM34030.1"/>
    </source>
</evidence>